<reference evidence="1 2" key="1">
    <citation type="submission" date="2021-07" db="EMBL/GenBank/DDBJ databases">
        <title>Sphingomonas sp.</title>
        <authorList>
            <person name="Feng G."/>
            <person name="Li J."/>
            <person name="Pan M."/>
        </authorList>
    </citation>
    <scope>NUCLEOTIDE SEQUENCE [LARGE SCALE GENOMIC DNA]</scope>
    <source>
        <strain evidence="1 2">RRHST34</strain>
    </source>
</reference>
<keyword evidence="2" id="KW-1185">Reference proteome</keyword>
<dbReference type="EMBL" id="JAHXZN010000002">
    <property type="protein sequence ID" value="MBW6530758.1"/>
    <property type="molecule type" value="Genomic_DNA"/>
</dbReference>
<name>A0ABS7BMC9_9SPHN</name>
<gene>
    <name evidence="1" type="ORF">KZ820_08420</name>
</gene>
<evidence type="ECO:0000313" key="2">
    <source>
        <dbReference type="Proteomes" id="UP000759103"/>
    </source>
</evidence>
<accession>A0ABS7BMC9</accession>
<proteinExistence type="predicted"/>
<dbReference type="Proteomes" id="UP000759103">
    <property type="component" value="Unassembled WGS sequence"/>
</dbReference>
<organism evidence="1 2">
    <name type="scientific">Sphingomonas citri</name>
    <dbReference type="NCBI Taxonomy" id="2862499"/>
    <lineage>
        <taxon>Bacteria</taxon>
        <taxon>Pseudomonadati</taxon>
        <taxon>Pseudomonadota</taxon>
        <taxon>Alphaproteobacteria</taxon>
        <taxon>Sphingomonadales</taxon>
        <taxon>Sphingomonadaceae</taxon>
        <taxon>Sphingomonas</taxon>
    </lineage>
</organism>
<comment type="caution">
    <text evidence="1">The sequence shown here is derived from an EMBL/GenBank/DDBJ whole genome shotgun (WGS) entry which is preliminary data.</text>
</comment>
<protein>
    <submittedName>
        <fullName evidence="1">Uncharacterized protein</fullName>
    </submittedName>
</protein>
<evidence type="ECO:0000313" key="1">
    <source>
        <dbReference type="EMBL" id="MBW6530758.1"/>
    </source>
</evidence>
<sequence>MSRLIVSVVVLLVIVLGALFFLAGRATEQPTTRVEKAVELGNLAN</sequence>
<dbReference type="RefSeq" id="WP_165926994.1">
    <property type="nucleotide sequence ID" value="NZ_JAHXZN010000002.1"/>
</dbReference>